<organism evidence="2 3">
    <name type="scientific">Caenorhabditis angaria</name>
    <dbReference type="NCBI Taxonomy" id="860376"/>
    <lineage>
        <taxon>Eukaryota</taxon>
        <taxon>Metazoa</taxon>
        <taxon>Ecdysozoa</taxon>
        <taxon>Nematoda</taxon>
        <taxon>Chromadorea</taxon>
        <taxon>Rhabditida</taxon>
        <taxon>Rhabditina</taxon>
        <taxon>Rhabditomorpha</taxon>
        <taxon>Rhabditoidea</taxon>
        <taxon>Rhabditidae</taxon>
        <taxon>Peloderinae</taxon>
        <taxon>Caenorhabditis</taxon>
    </lineage>
</organism>
<accession>A0A9P1N4C9</accession>
<name>A0A9P1N4C9_9PELO</name>
<dbReference type="EMBL" id="CANHGI010000005">
    <property type="protein sequence ID" value="CAI5450638.1"/>
    <property type="molecule type" value="Genomic_DNA"/>
</dbReference>
<keyword evidence="1" id="KW-0472">Membrane</keyword>
<sequence>MMEKYVVTNYSLCSRQTSYLETPDFLANGVHTFSILTFPLSIYGAYLILRVTPKHLEGTKYILFYLQFCTFLLDIIVNFLITPYLFLPLAAANFLGVLKNSFIPFKVLTFIGHYSIWTLGISILAVFQNRHSVIITIKHRITRTPTLIYYYVFLYIFGFIIILTYHSYTVDDIEQTKLEFLSKYPCPPPLFFESTTQFVTDKLYFAGFGILAMASVIFTNGFYFFLTTSYHLVFKSAAVSSKTKQLQLSFLISVSIQIAIPIIALFIPIVYLCYSIIQTVYSQIANNSVVLTISLHGLLSNLSLVLLHKPYRDFTFRRFEKRKSSTVVSVVI</sequence>
<comment type="caution">
    <text evidence="2">The sequence shown here is derived from an EMBL/GenBank/DDBJ whole genome shotgun (WGS) entry which is preliminary data.</text>
</comment>
<evidence type="ECO:0000313" key="3">
    <source>
        <dbReference type="Proteomes" id="UP001152747"/>
    </source>
</evidence>
<proteinExistence type="predicted"/>
<dbReference type="PANTHER" id="PTHR22941">
    <property type="entry name" value="SERPENTINE RECEPTOR"/>
    <property type="match status" value="1"/>
</dbReference>
<feature type="transmembrane region" description="Helical" evidence="1">
    <location>
        <begin position="25"/>
        <end position="49"/>
    </location>
</feature>
<keyword evidence="1" id="KW-0812">Transmembrane</keyword>
<dbReference type="AlphaFoldDB" id="A0A9P1N4C9"/>
<feature type="transmembrane region" description="Helical" evidence="1">
    <location>
        <begin position="289"/>
        <end position="308"/>
    </location>
</feature>
<protein>
    <recommendedName>
        <fullName evidence="4">Serpentine Receptor, class H</fullName>
    </recommendedName>
</protein>
<keyword evidence="1" id="KW-1133">Transmembrane helix</keyword>
<dbReference type="Pfam" id="PF10318">
    <property type="entry name" value="7TM_GPCR_Srh"/>
    <property type="match status" value="1"/>
</dbReference>
<reference evidence="2" key="1">
    <citation type="submission" date="2022-11" db="EMBL/GenBank/DDBJ databases">
        <authorList>
            <person name="Kikuchi T."/>
        </authorList>
    </citation>
    <scope>NUCLEOTIDE SEQUENCE</scope>
    <source>
        <strain evidence="2">PS1010</strain>
    </source>
</reference>
<dbReference type="PANTHER" id="PTHR22941:SF307">
    <property type="entry name" value="SERPENTINE RECEPTOR, CLASS H"/>
    <property type="match status" value="1"/>
</dbReference>
<dbReference type="InterPro" id="IPR053220">
    <property type="entry name" value="Nematode_rcpt-like_serp_H"/>
</dbReference>
<dbReference type="Proteomes" id="UP001152747">
    <property type="component" value="Unassembled WGS sequence"/>
</dbReference>
<feature type="transmembrane region" description="Helical" evidence="1">
    <location>
        <begin position="61"/>
        <end position="87"/>
    </location>
</feature>
<feature type="transmembrane region" description="Helical" evidence="1">
    <location>
        <begin position="107"/>
        <end position="127"/>
    </location>
</feature>
<keyword evidence="3" id="KW-1185">Reference proteome</keyword>
<gene>
    <name evidence="2" type="ORF">CAMP_LOCUS13275</name>
</gene>
<evidence type="ECO:0000256" key="1">
    <source>
        <dbReference type="SAM" id="Phobius"/>
    </source>
</evidence>
<feature type="transmembrane region" description="Helical" evidence="1">
    <location>
        <begin position="148"/>
        <end position="168"/>
    </location>
</feature>
<dbReference type="OrthoDB" id="5862289at2759"/>
<evidence type="ECO:0000313" key="2">
    <source>
        <dbReference type="EMBL" id="CAI5450638.1"/>
    </source>
</evidence>
<evidence type="ECO:0008006" key="4">
    <source>
        <dbReference type="Google" id="ProtNLM"/>
    </source>
</evidence>
<feature type="transmembrane region" description="Helical" evidence="1">
    <location>
        <begin position="248"/>
        <end position="277"/>
    </location>
</feature>
<feature type="transmembrane region" description="Helical" evidence="1">
    <location>
        <begin position="203"/>
        <end position="227"/>
    </location>
</feature>
<dbReference type="InterPro" id="IPR019422">
    <property type="entry name" value="7TM_GPCR_serpentine_rcpt_Srh"/>
</dbReference>